<sequence>MAGGNNNVNVMASSAQTTIPDSDVSGLVSTNEDKVMCQQTLRRSFVRVGTGLHSGTTVAVRVRPARAGEGRYFVRVDSQNTFDETTGAGANDVPEWVLTPPSDDNNAEHGESDDERELKRIFALLESENAMLDAEARGELKWIHHQDEEGAASKRWRSESGSSEIKPFDNSLPHVTATLDRVSKEELRLSTRLLAKLDTFETNPEDPVMHRLLRERPFDRVPASYGEDMTVKKDRIDAETGRPKTGALPVDASNPLLWSPSDPRLLHEVSTCEHLLSALQMCGIDNARIELYGTGYRCGDFQYGFEMPLLDGSALEWARGIAHAGLAPARDEDGNTRQRLVMKVKETISVRRGDAFVTAYPSDVLRVSYGIDFSARSSAIGTQWFSWSPVDSNEGSSDPASLLDAASSPESWALAQDNSYLNAVAPARTFCLQEDVEAMLEAGLIQGASARSALVAGPDTWLNPDMLRFRTDEPARHKVLDLLGDLSLLGARGQCGVPVAHIVAYRAGHELHRQFALELLSAWEDGAVEWVTG</sequence>
<gene>
    <name evidence="14" type="ORF">PPROV_000524200</name>
</gene>
<comment type="catalytic activity">
    <reaction evidence="11">
        <text>a UDP-3-O-[(3R)-3-hydroxyacyl]-N-acetyl-alpha-D-glucosamine + H2O = a UDP-3-O-[(3R)-3-hydroxyacyl]-alpha-D-glucosamine + acetate</text>
        <dbReference type="Rhea" id="RHEA:67816"/>
        <dbReference type="ChEBI" id="CHEBI:15377"/>
        <dbReference type="ChEBI" id="CHEBI:30089"/>
        <dbReference type="ChEBI" id="CHEBI:137740"/>
        <dbReference type="ChEBI" id="CHEBI:173225"/>
        <dbReference type="EC" id="3.5.1.108"/>
    </reaction>
</comment>
<evidence type="ECO:0000256" key="11">
    <source>
        <dbReference type="ARBA" id="ARBA00024535"/>
    </source>
</evidence>
<evidence type="ECO:0000256" key="10">
    <source>
        <dbReference type="ARBA" id="ARBA00023098"/>
    </source>
</evidence>
<reference evidence="14" key="1">
    <citation type="submission" date="2020-10" db="EMBL/GenBank/DDBJ databases">
        <title>Unveiling of a novel bifunctional photoreceptor, Dualchrome1, isolated from a cosmopolitan green alga.</title>
        <authorList>
            <person name="Suzuki S."/>
            <person name="Kawachi M."/>
        </authorList>
    </citation>
    <scope>NUCLEOTIDE SEQUENCE</scope>
    <source>
        <strain evidence="14">NIES 2893</strain>
    </source>
</reference>
<dbReference type="PANTHER" id="PTHR33694">
    <property type="entry name" value="UDP-3-O-ACYL-N-ACETYLGLUCOSAMINE DEACETYLASE 1, MITOCHONDRIAL-RELATED"/>
    <property type="match status" value="1"/>
</dbReference>
<protein>
    <recommendedName>
        <fullName evidence="4">UDP-3-O-acyl-N-acetylglucosamine deacetylase</fullName>
        <ecNumber evidence="4">3.5.1.108</ecNumber>
    </recommendedName>
</protein>
<dbReference type="InterPro" id="IPR015870">
    <property type="entry name" value="UDP-acyl_N-AcGlcN_deAcase_N"/>
</dbReference>
<organism evidence="14 15">
    <name type="scientific">Pycnococcus provasolii</name>
    <dbReference type="NCBI Taxonomy" id="41880"/>
    <lineage>
        <taxon>Eukaryota</taxon>
        <taxon>Viridiplantae</taxon>
        <taxon>Chlorophyta</taxon>
        <taxon>Pseudoscourfieldiophyceae</taxon>
        <taxon>Pseudoscourfieldiales</taxon>
        <taxon>Pycnococcaceae</taxon>
        <taxon>Pycnococcus</taxon>
    </lineage>
</organism>
<dbReference type="OrthoDB" id="10265200at2759"/>
<dbReference type="Pfam" id="PF03331">
    <property type="entry name" value="LpxC"/>
    <property type="match status" value="3"/>
</dbReference>
<evidence type="ECO:0000313" key="14">
    <source>
        <dbReference type="EMBL" id="GHP06497.1"/>
    </source>
</evidence>
<evidence type="ECO:0000256" key="3">
    <source>
        <dbReference type="ARBA" id="ARBA00006170"/>
    </source>
</evidence>
<dbReference type="Gene3D" id="3.30.230.20">
    <property type="entry name" value="lpxc deacetylase, domain 1"/>
    <property type="match status" value="2"/>
</dbReference>
<comment type="similarity">
    <text evidence="3">Belongs to the LpxC family.</text>
</comment>
<keyword evidence="9" id="KW-0862">Zinc</keyword>
<keyword evidence="10" id="KW-0443">Lipid metabolism</keyword>
<dbReference type="EMBL" id="BNJQ01000013">
    <property type="protein sequence ID" value="GHP06497.1"/>
    <property type="molecule type" value="Genomic_DNA"/>
</dbReference>
<evidence type="ECO:0000256" key="7">
    <source>
        <dbReference type="ARBA" id="ARBA00022723"/>
    </source>
</evidence>
<dbReference type="AlphaFoldDB" id="A0A830HN77"/>
<dbReference type="GO" id="GO:0103117">
    <property type="term" value="F:UDP-3-O-acyl-N-acetylglucosamine deacetylase activity"/>
    <property type="evidence" value="ECO:0007669"/>
    <property type="project" value="UniProtKB-EC"/>
</dbReference>
<feature type="region of interest" description="Disordered" evidence="13">
    <location>
        <begin position="148"/>
        <end position="169"/>
    </location>
</feature>
<keyword evidence="15" id="KW-1185">Reference proteome</keyword>
<accession>A0A830HN77</accession>
<keyword evidence="6" id="KW-0441">Lipid A biosynthesis</keyword>
<keyword evidence="8" id="KW-0378">Hydrolase</keyword>
<dbReference type="InterPro" id="IPR004463">
    <property type="entry name" value="UDP-acyl_GlcNac_deAcase"/>
</dbReference>
<evidence type="ECO:0000256" key="8">
    <source>
        <dbReference type="ARBA" id="ARBA00022801"/>
    </source>
</evidence>
<evidence type="ECO:0000256" key="1">
    <source>
        <dbReference type="ARBA" id="ARBA00001947"/>
    </source>
</evidence>
<evidence type="ECO:0000256" key="5">
    <source>
        <dbReference type="ARBA" id="ARBA00022516"/>
    </source>
</evidence>
<dbReference type="GO" id="GO:0046872">
    <property type="term" value="F:metal ion binding"/>
    <property type="evidence" value="ECO:0007669"/>
    <property type="project" value="UniProtKB-KW"/>
</dbReference>
<evidence type="ECO:0000256" key="12">
    <source>
        <dbReference type="ARBA" id="ARBA00024987"/>
    </source>
</evidence>
<dbReference type="GO" id="GO:0009245">
    <property type="term" value="P:lipid A biosynthetic process"/>
    <property type="evidence" value="ECO:0007669"/>
    <property type="project" value="UniProtKB-KW"/>
</dbReference>
<feature type="compositionally biased region" description="Basic and acidic residues" evidence="13">
    <location>
        <begin position="106"/>
        <end position="115"/>
    </location>
</feature>
<dbReference type="GO" id="GO:0016020">
    <property type="term" value="C:membrane"/>
    <property type="evidence" value="ECO:0007669"/>
    <property type="project" value="GOC"/>
</dbReference>
<proteinExistence type="inferred from homology"/>
<feature type="region of interest" description="Disordered" evidence="13">
    <location>
        <begin position="83"/>
        <end position="115"/>
    </location>
</feature>
<dbReference type="InterPro" id="IPR011334">
    <property type="entry name" value="UDP-acyl_GlcNac_deAcase_C"/>
</dbReference>
<dbReference type="UniPathway" id="UPA00359">
    <property type="reaction ID" value="UER00478"/>
</dbReference>
<name>A0A830HN77_9CHLO</name>
<dbReference type="GO" id="GO:2001289">
    <property type="term" value="P:lipid X metabolic process"/>
    <property type="evidence" value="ECO:0007669"/>
    <property type="project" value="UniProtKB-ARBA"/>
</dbReference>
<evidence type="ECO:0000256" key="6">
    <source>
        <dbReference type="ARBA" id="ARBA00022556"/>
    </source>
</evidence>
<keyword evidence="7" id="KW-0479">Metal-binding</keyword>
<evidence type="ECO:0000256" key="4">
    <source>
        <dbReference type="ARBA" id="ARBA00012745"/>
    </source>
</evidence>
<dbReference type="EC" id="3.5.1.108" evidence="4"/>
<evidence type="ECO:0000256" key="2">
    <source>
        <dbReference type="ARBA" id="ARBA00005002"/>
    </source>
</evidence>
<comment type="function">
    <text evidence="12">Involved in the biosynthesis of lipid A, a phosphorylated glycolipid that in bacteria anchors the lipopolysaccharide to the outer membrane of the cell. Lipid A-like molecules in plants may serve as structural components of the outer membranes of mitochondria and/or chloroplasts, or may be involved in signal transduction or plant defense responses.</text>
</comment>
<dbReference type="PANTHER" id="PTHR33694:SF1">
    <property type="entry name" value="UDP-3-O-ACYL-N-ACETYLGLUCOSAMINE DEACETYLASE 1, MITOCHONDRIAL-RELATED"/>
    <property type="match status" value="1"/>
</dbReference>
<keyword evidence="5" id="KW-0444">Lipid biosynthesis</keyword>
<dbReference type="Proteomes" id="UP000660262">
    <property type="component" value="Unassembled WGS sequence"/>
</dbReference>
<evidence type="ECO:0000313" key="15">
    <source>
        <dbReference type="Proteomes" id="UP000660262"/>
    </source>
</evidence>
<evidence type="ECO:0000256" key="9">
    <source>
        <dbReference type="ARBA" id="ARBA00022833"/>
    </source>
</evidence>
<evidence type="ECO:0000256" key="13">
    <source>
        <dbReference type="SAM" id="MobiDB-lite"/>
    </source>
</evidence>
<comment type="caution">
    <text evidence="14">The sequence shown here is derived from an EMBL/GenBank/DDBJ whole genome shotgun (WGS) entry which is preliminary data.</text>
</comment>
<dbReference type="InterPro" id="IPR020568">
    <property type="entry name" value="Ribosomal_Su5_D2-typ_SF"/>
</dbReference>
<feature type="compositionally biased region" description="Basic and acidic residues" evidence="13">
    <location>
        <begin position="148"/>
        <end position="158"/>
    </location>
</feature>
<dbReference type="Gene3D" id="3.30.1700.10">
    <property type="entry name" value="lpxc deacetylase, domain 2"/>
    <property type="match status" value="1"/>
</dbReference>
<comment type="pathway">
    <text evidence="2">Glycolipid biosynthesis; lipid IV(A) biosynthesis; lipid IV(A) from (3R)-3-hydroxytetradecanoyl-[acyl-carrier-protein] and UDP-N-acetyl-alpha-D-glucosamine: step 2/6.</text>
</comment>
<comment type="cofactor">
    <cofactor evidence="1">
        <name>Zn(2+)</name>
        <dbReference type="ChEBI" id="CHEBI:29105"/>
    </cofactor>
</comment>
<dbReference type="SUPFAM" id="SSF54211">
    <property type="entry name" value="Ribosomal protein S5 domain 2-like"/>
    <property type="match status" value="3"/>
</dbReference>